<dbReference type="AlphaFoldDB" id="A0A6G1F0Y5"/>
<evidence type="ECO:0000313" key="2">
    <source>
        <dbReference type="Proteomes" id="UP000479710"/>
    </source>
</evidence>
<name>A0A6G1F0Y5_9ORYZ</name>
<organism evidence="1 2">
    <name type="scientific">Oryza meyeriana var. granulata</name>
    <dbReference type="NCBI Taxonomy" id="110450"/>
    <lineage>
        <taxon>Eukaryota</taxon>
        <taxon>Viridiplantae</taxon>
        <taxon>Streptophyta</taxon>
        <taxon>Embryophyta</taxon>
        <taxon>Tracheophyta</taxon>
        <taxon>Spermatophyta</taxon>
        <taxon>Magnoliopsida</taxon>
        <taxon>Liliopsida</taxon>
        <taxon>Poales</taxon>
        <taxon>Poaceae</taxon>
        <taxon>BOP clade</taxon>
        <taxon>Oryzoideae</taxon>
        <taxon>Oryzeae</taxon>
        <taxon>Oryzinae</taxon>
        <taxon>Oryza</taxon>
        <taxon>Oryza meyeriana</taxon>
    </lineage>
</organism>
<evidence type="ECO:0000313" key="1">
    <source>
        <dbReference type="EMBL" id="KAF0930556.1"/>
    </source>
</evidence>
<reference evidence="1 2" key="1">
    <citation type="submission" date="2019-11" db="EMBL/GenBank/DDBJ databases">
        <title>Whole genome sequence of Oryza granulata.</title>
        <authorList>
            <person name="Li W."/>
        </authorList>
    </citation>
    <scope>NUCLEOTIDE SEQUENCE [LARGE SCALE GENOMIC DNA]</scope>
    <source>
        <strain evidence="2">cv. Menghai</strain>
        <tissue evidence="1">Leaf</tissue>
    </source>
</reference>
<accession>A0A6G1F0Y5</accession>
<keyword evidence="2" id="KW-1185">Reference proteome</keyword>
<sequence length="72" mass="7869">MYYIGYEDPDRTHVGSSGNVIPQVLGTWISMLTPVSLDVTALPLNIRPRCNPPAMRRATIVWVLGTTSARAA</sequence>
<protein>
    <submittedName>
        <fullName evidence="1">Uncharacterized protein</fullName>
    </submittedName>
</protein>
<proteinExistence type="predicted"/>
<dbReference type="EMBL" id="SPHZ02000002">
    <property type="protein sequence ID" value="KAF0930556.1"/>
    <property type="molecule type" value="Genomic_DNA"/>
</dbReference>
<comment type="caution">
    <text evidence="1">The sequence shown here is derived from an EMBL/GenBank/DDBJ whole genome shotgun (WGS) entry which is preliminary data.</text>
</comment>
<dbReference type="Proteomes" id="UP000479710">
    <property type="component" value="Unassembled WGS sequence"/>
</dbReference>
<gene>
    <name evidence="1" type="ORF">E2562_033474</name>
</gene>